<dbReference type="Pfam" id="PF17820">
    <property type="entry name" value="PDZ_6"/>
    <property type="match status" value="1"/>
</dbReference>
<evidence type="ECO:0000256" key="4">
    <source>
        <dbReference type="ARBA" id="ARBA00022729"/>
    </source>
</evidence>
<keyword evidence="3" id="KW-0645">Protease</keyword>
<dbReference type="InterPro" id="IPR036034">
    <property type="entry name" value="PDZ_sf"/>
</dbReference>
<dbReference type="SMART" id="SM00228">
    <property type="entry name" value="PDZ"/>
    <property type="match status" value="2"/>
</dbReference>
<dbReference type="PROSITE" id="PS50106">
    <property type="entry name" value="PDZ"/>
    <property type="match status" value="2"/>
</dbReference>
<name>A0ABV6ZUU7_9PROT</name>
<dbReference type="SUPFAM" id="SSF50494">
    <property type="entry name" value="Trypsin-like serine proteases"/>
    <property type="match status" value="1"/>
</dbReference>
<dbReference type="InterPro" id="IPR001940">
    <property type="entry name" value="Peptidase_S1C"/>
</dbReference>
<evidence type="ECO:0000313" key="11">
    <source>
        <dbReference type="EMBL" id="MFC2925149.1"/>
    </source>
</evidence>
<dbReference type="Gene3D" id="2.30.42.10">
    <property type="match status" value="2"/>
</dbReference>
<keyword evidence="7 11" id="KW-0378">Hydrolase</keyword>
<evidence type="ECO:0000256" key="9">
    <source>
        <dbReference type="SAM" id="SignalP"/>
    </source>
</evidence>
<dbReference type="RefSeq" id="WP_343164028.1">
    <property type="nucleotide sequence ID" value="NZ_JBHRSV010000001.1"/>
</dbReference>
<dbReference type="PANTHER" id="PTHR22939:SF129">
    <property type="entry name" value="SERINE PROTEASE HTRA2, MITOCHONDRIAL"/>
    <property type="match status" value="1"/>
</dbReference>
<dbReference type="PANTHER" id="PTHR22939">
    <property type="entry name" value="SERINE PROTEASE FAMILY S1C HTRA-RELATED"/>
    <property type="match status" value="1"/>
</dbReference>
<dbReference type="Pfam" id="PF13365">
    <property type="entry name" value="Trypsin_2"/>
    <property type="match status" value="1"/>
</dbReference>
<dbReference type="InterPro" id="IPR009003">
    <property type="entry name" value="Peptidase_S1_PA"/>
</dbReference>
<dbReference type="PRINTS" id="PR00834">
    <property type="entry name" value="PROTEASES2C"/>
</dbReference>
<sequence length="491" mass="51581">MISTPRIRQLFGVSLVALSAFAGGAVVTGSVPAAMAQEVQTQSVAVPQGASLADLIERVSPAVVSINVRVSAPVQGMQGAPNFEQLPPQFREWLEREFGGQPQPQMREGLSLGSGFFISEDGYVVTNNHVIDDATEITVVLSDGEEFAARVVGTDPLTDIALLEVENPDDRSFPFVRLNTDPSLRVGDWVVAVGNPFGLGGTATFGIISALGRESRLATYNEFIQIDAPINRGNSGGPTFDMEGNVIGVNSQILSPTGGNIGIGFAIPSDVASEIVDQLIENGRVSRGWLGVQIQDVTEDIAGSVGLDSQSGAIVSSLVSGGPAAAAGLRRGDVILAMNGEDVENANGLTRRVGAARANEEVRFTVLREGREQTIRVRLGDRPSEQALNQTPSVGEPAQPETYFGMTLAPTVGENDVTGLLVENVEPRSEAAEKGLRPGDIVVEAGGATIQSVSDLTEAVDDARGEGRPAILLLVQNGSTQRYIALQLDGF</sequence>
<feature type="domain" description="PDZ" evidence="10">
    <location>
        <begin position="279"/>
        <end position="370"/>
    </location>
</feature>
<proteinExistence type="inferred from homology"/>
<reference evidence="12" key="1">
    <citation type="journal article" date="2019" name="Int. J. Syst. Evol. Microbiol.">
        <title>The Global Catalogue of Microorganisms (GCM) 10K type strain sequencing project: providing services to taxonomists for standard genome sequencing and annotation.</title>
        <authorList>
            <consortium name="The Broad Institute Genomics Platform"/>
            <consortium name="The Broad Institute Genome Sequencing Center for Infectious Disease"/>
            <person name="Wu L."/>
            <person name="Ma J."/>
        </authorList>
    </citation>
    <scope>NUCLEOTIDE SEQUENCE [LARGE SCALE GENOMIC DNA]</scope>
    <source>
        <strain evidence="12">KCTC 52487</strain>
    </source>
</reference>
<dbReference type="EMBL" id="JBHRSV010000001">
    <property type="protein sequence ID" value="MFC2925149.1"/>
    <property type="molecule type" value="Genomic_DNA"/>
</dbReference>
<keyword evidence="4 9" id="KW-0732">Signal</keyword>
<evidence type="ECO:0000256" key="7">
    <source>
        <dbReference type="ARBA" id="ARBA00022801"/>
    </source>
</evidence>
<evidence type="ECO:0000256" key="8">
    <source>
        <dbReference type="ARBA" id="ARBA00022825"/>
    </source>
</evidence>
<comment type="subcellular location">
    <subcellularLocation>
        <location evidence="1">Periplasm</location>
    </subcellularLocation>
</comment>
<keyword evidence="12" id="KW-1185">Reference proteome</keyword>
<evidence type="ECO:0000256" key="3">
    <source>
        <dbReference type="ARBA" id="ARBA00022670"/>
    </source>
</evidence>
<evidence type="ECO:0000259" key="10">
    <source>
        <dbReference type="PROSITE" id="PS50106"/>
    </source>
</evidence>
<keyword evidence="6" id="KW-0574">Periplasm</keyword>
<evidence type="ECO:0000256" key="5">
    <source>
        <dbReference type="ARBA" id="ARBA00022737"/>
    </source>
</evidence>
<keyword evidence="5" id="KW-0677">Repeat</keyword>
<gene>
    <name evidence="11" type="ORF">ACFOOR_03425</name>
</gene>
<comment type="similarity">
    <text evidence="2">Belongs to the peptidase S1C family.</text>
</comment>
<evidence type="ECO:0000256" key="6">
    <source>
        <dbReference type="ARBA" id="ARBA00022764"/>
    </source>
</evidence>
<dbReference type="SUPFAM" id="SSF50156">
    <property type="entry name" value="PDZ domain-like"/>
    <property type="match status" value="2"/>
</dbReference>
<comment type="caution">
    <text evidence="11">The sequence shown here is derived from an EMBL/GenBank/DDBJ whole genome shotgun (WGS) entry which is preliminary data.</text>
</comment>
<dbReference type="Gene3D" id="2.40.10.120">
    <property type="match status" value="1"/>
</dbReference>
<dbReference type="GO" id="GO:0016787">
    <property type="term" value="F:hydrolase activity"/>
    <property type="evidence" value="ECO:0007669"/>
    <property type="project" value="UniProtKB-KW"/>
</dbReference>
<dbReference type="Pfam" id="PF13180">
    <property type="entry name" value="PDZ_2"/>
    <property type="match status" value="1"/>
</dbReference>
<dbReference type="InterPro" id="IPR001478">
    <property type="entry name" value="PDZ"/>
</dbReference>
<dbReference type="NCBIfam" id="TIGR02037">
    <property type="entry name" value="degP_htrA_DO"/>
    <property type="match status" value="1"/>
</dbReference>
<keyword evidence="8" id="KW-0720">Serine protease</keyword>
<evidence type="ECO:0000256" key="1">
    <source>
        <dbReference type="ARBA" id="ARBA00004418"/>
    </source>
</evidence>
<dbReference type="InterPro" id="IPR011782">
    <property type="entry name" value="Pept_S1C_Do"/>
</dbReference>
<accession>A0ABV6ZUU7</accession>
<dbReference type="InterPro" id="IPR041489">
    <property type="entry name" value="PDZ_6"/>
</dbReference>
<evidence type="ECO:0000256" key="2">
    <source>
        <dbReference type="ARBA" id="ARBA00010541"/>
    </source>
</evidence>
<dbReference type="EC" id="3.4.21.107" evidence="11"/>
<dbReference type="Proteomes" id="UP001595379">
    <property type="component" value="Unassembled WGS sequence"/>
</dbReference>
<evidence type="ECO:0000313" key="12">
    <source>
        <dbReference type="Proteomes" id="UP001595379"/>
    </source>
</evidence>
<feature type="domain" description="PDZ" evidence="10">
    <location>
        <begin position="393"/>
        <end position="478"/>
    </location>
</feature>
<feature type="chain" id="PRO_5045652001" evidence="9">
    <location>
        <begin position="23"/>
        <end position="491"/>
    </location>
</feature>
<protein>
    <submittedName>
        <fullName evidence="11">Do family serine endopeptidase</fullName>
        <ecNumber evidence="11">3.4.21.107</ecNumber>
    </submittedName>
</protein>
<feature type="signal peptide" evidence="9">
    <location>
        <begin position="1"/>
        <end position="22"/>
    </location>
</feature>
<dbReference type="CDD" id="cd10839">
    <property type="entry name" value="cpPDZ1_DegP-like"/>
    <property type="match status" value="1"/>
</dbReference>
<organism evidence="11 12">
    <name type="scientific">Hyphobacterium vulgare</name>
    <dbReference type="NCBI Taxonomy" id="1736751"/>
    <lineage>
        <taxon>Bacteria</taxon>
        <taxon>Pseudomonadati</taxon>
        <taxon>Pseudomonadota</taxon>
        <taxon>Alphaproteobacteria</taxon>
        <taxon>Maricaulales</taxon>
        <taxon>Maricaulaceae</taxon>
        <taxon>Hyphobacterium</taxon>
    </lineage>
</organism>